<organism evidence="3 4">
    <name type="scientific">Necator americanus</name>
    <name type="common">Human hookworm</name>
    <dbReference type="NCBI Taxonomy" id="51031"/>
    <lineage>
        <taxon>Eukaryota</taxon>
        <taxon>Metazoa</taxon>
        <taxon>Ecdysozoa</taxon>
        <taxon>Nematoda</taxon>
        <taxon>Chromadorea</taxon>
        <taxon>Rhabditida</taxon>
        <taxon>Rhabditina</taxon>
        <taxon>Rhabditomorpha</taxon>
        <taxon>Strongyloidea</taxon>
        <taxon>Ancylostomatidae</taxon>
        <taxon>Bunostominae</taxon>
        <taxon>Necator</taxon>
    </lineage>
</organism>
<name>A0ABR1DKF1_NECAM</name>
<sequence>MFWLLAALLPLSISAFGFGGCGCGIPPPPPLCLPPIQLPPLCLPLPPPCPPPPPPCGCIRRVCNPCGCGRKKRQALPRPVEVVTSDDRRCNNEELREIILKDIKTNQTQAKSIIHSEARGKFGGDWVVICAPEPVSFVTQSQQYCLDGQDGTWCYAFQIN</sequence>
<keyword evidence="1" id="KW-0732">Signal</keyword>
<evidence type="ECO:0000313" key="3">
    <source>
        <dbReference type="EMBL" id="KAK6750950.1"/>
    </source>
</evidence>
<accession>A0ABR1DKF1</accession>
<dbReference type="Pfam" id="PF04155">
    <property type="entry name" value="Ground-like"/>
    <property type="match status" value="1"/>
</dbReference>
<evidence type="ECO:0000256" key="1">
    <source>
        <dbReference type="SAM" id="SignalP"/>
    </source>
</evidence>
<dbReference type="Proteomes" id="UP001303046">
    <property type="component" value="Unassembled WGS sequence"/>
</dbReference>
<proteinExistence type="predicted"/>
<dbReference type="InterPro" id="IPR007284">
    <property type="entry name" value="Ground-like_dom"/>
</dbReference>
<comment type="caution">
    <text evidence="3">The sequence shown here is derived from an EMBL/GenBank/DDBJ whole genome shotgun (WGS) entry which is preliminary data.</text>
</comment>
<keyword evidence="4" id="KW-1185">Reference proteome</keyword>
<reference evidence="3 4" key="1">
    <citation type="submission" date="2023-08" db="EMBL/GenBank/DDBJ databases">
        <title>A Necator americanus chromosomal reference genome.</title>
        <authorList>
            <person name="Ilik V."/>
            <person name="Petrzelkova K.J."/>
            <person name="Pardy F."/>
            <person name="Fuh T."/>
            <person name="Niatou-Singa F.S."/>
            <person name="Gouil Q."/>
            <person name="Baker L."/>
            <person name="Ritchie M.E."/>
            <person name="Jex A.R."/>
            <person name="Gazzola D."/>
            <person name="Li H."/>
            <person name="Toshio Fujiwara R."/>
            <person name="Zhan B."/>
            <person name="Aroian R.V."/>
            <person name="Pafco B."/>
            <person name="Schwarz E.M."/>
        </authorList>
    </citation>
    <scope>NUCLEOTIDE SEQUENCE [LARGE SCALE GENOMIC DNA]</scope>
    <source>
        <strain evidence="3 4">Aroian</strain>
        <tissue evidence="3">Whole animal</tissue>
    </source>
</reference>
<evidence type="ECO:0000313" key="4">
    <source>
        <dbReference type="Proteomes" id="UP001303046"/>
    </source>
</evidence>
<protein>
    <recommendedName>
        <fullName evidence="2">Ground-like domain-containing protein</fullName>
    </recommendedName>
</protein>
<dbReference type="EMBL" id="JAVFWL010000004">
    <property type="protein sequence ID" value="KAK6750950.1"/>
    <property type="molecule type" value="Genomic_DNA"/>
</dbReference>
<feature type="domain" description="Ground-like" evidence="2">
    <location>
        <begin position="87"/>
        <end position="157"/>
    </location>
</feature>
<feature type="signal peptide" evidence="1">
    <location>
        <begin position="1"/>
        <end position="19"/>
    </location>
</feature>
<feature type="chain" id="PRO_5045082696" description="Ground-like domain-containing protein" evidence="1">
    <location>
        <begin position="20"/>
        <end position="160"/>
    </location>
</feature>
<evidence type="ECO:0000259" key="2">
    <source>
        <dbReference type="Pfam" id="PF04155"/>
    </source>
</evidence>
<gene>
    <name evidence="3" type="primary">Necator_chrIV.g16035</name>
    <name evidence="3" type="ORF">RB195_002739</name>
</gene>